<dbReference type="Proteomes" id="UP000324897">
    <property type="component" value="Chromosome 3"/>
</dbReference>
<feature type="non-terminal residue" evidence="2">
    <location>
        <position position="1"/>
    </location>
</feature>
<evidence type="ECO:0008006" key="4">
    <source>
        <dbReference type="Google" id="ProtNLM"/>
    </source>
</evidence>
<dbReference type="SUPFAM" id="SSF56399">
    <property type="entry name" value="ADP-ribosylation"/>
    <property type="match status" value="1"/>
</dbReference>
<keyword evidence="3" id="KW-1185">Reference proteome</keyword>
<evidence type="ECO:0000313" key="3">
    <source>
        <dbReference type="Proteomes" id="UP000324897"/>
    </source>
</evidence>
<proteinExistence type="predicted"/>
<evidence type="ECO:0000313" key="2">
    <source>
        <dbReference type="EMBL" id="TVU08569.1"/>
    </source>
</evidence>
<organism evidence="2 3">
    <name type="scientific">Eragrostis curvula</name>
    <name type="common">weeping love grass</name>
    <dbReference type="NCBI Taxonomy" id="38414"/>
    <lineage>
        <taxon>Eukaryota</taxon>
        <taxon>Viridiplantae</taxon>
        <taxon>Streptophyta</taxon>
        <taxon>Embryophyta</taxon>
        <taxon>Tracheophyta</taxon>
        <taxon>Spermatophyta</taxon>
        <taxon>Magnoliopsida</taxon>
        <taxon>Liliopsida</taxon>
        <taxon>Poales</taxon>
        <taxon>Poaceae</taxon>
        <taxon>PACMAD clade</taxon>
        <taxon>Chloridoideae</taxon>
        <taxon>Eragrostideae</taxon>
        <taxon>Eragrostidinae</taxon>
        <taxon>Eragrostis</taxon>
    </lineage>
</organism>
<name>A0A5J9TB88_9POAL</name>
<accession>A0A5J9TB88</accession>
<protein>
    <recommendedName>
        <fullName evidence="4">C2H2-type domain-containing protein</fullName>
    </recommendedName>
</protein>
<evidence type="ECO:0000256" key="1">
    <source>
        <dbReference type="SAM" id="MobiDB-lite"/>
    </source>
</evidence>
<dbReference type="PANTHER" id="PTHR31681">
    <property type="entry name" value="C2H2-LIKE ZINC FINGER PROTEIN"/>
    <property type="match status" value="1"/>
</dbReference>
<feature type="region of interest" description="Disordered" evidence="1">
    <location>
        <begin position="154"/>
        <end position="178"/>
    </location>
</feature>
<dbReference type="Gramene" id="TVU08569">
    <property type="protein sequence ID" value="TVU08569"/>
    <property type="gene ID" value="EJB05_41978"/>
</dbReference>
<gene>
    <name evidence="2" type="ORF">EJB05_41978</name>
</gene>
<dbReference type="Gene3D" id="3.90.228.10">
    <property type="match status" value="1"/>
</dbReference>
<dbReference type="AlphaFoldDB" id="A0A5J9TB88"/>
<comment type="caution">
    <text evidence="2">The sequence shown here is derived from an EMBL/GenBank/DDBJ whole genome shotgun (WGS) entry which is preliminary data.</text>
</comment>
<dbReference type="EMBL" id="RWGY01000039">
    <property type="protein sequence ID" value="TVU08569.1"/>
    <property type="molecule type" value="Genomic_DNA"/>
</dbReference>
<dbReference type="PANTHER" id="PTHR31681:SF98">
    <property type="entry name" value="OS06G0683000 PROTEIN"/>
    <property type="match status" value="1"/>
</dbReference>
<dbReference type="OrthoDB" id="9514740at2759"/>
<sequence length="444" mass="46993">MAAVWWTALKKSLNCKSKDSCDVIKREDSRGSSARGLKKSFLRSPSSLSTSLLRRSGCSRSISNLRDVVIHSGRQKEQRHEAPAVASGCASPRSIGSNDVVNAATHDALLAAAGRGSASGRDLGGTPGRGAWAGGGMPFPHSPFLMRCSTTPLSQRKSPRAMSPLRREGGAGDVAGEVLSPTPGRASCEIGVRCRRCGCRVANDDALEWHHLSNHAVTELVEDDSARGVVEIICMAGWPKPESALDRVERIVKIHNLERSVARYEEFRKAVMARASQLAKKHPRCIADGNELLQFHGTTVSCSLGAGGSSSLCASGRCSVCRIIRHGFSATSREAAADGPGPGVGVFTTSTSKRALEHCIIQETSSDGGEAGEAGTGSSVRHALLVCRVIAGRIHRPMGNLQDVAAQPGFDSFAGKVGADSSVEELYLLNPRALLPCYVVIYKS</sequence>
<reference evidence="2 3" key="1">
    <citation type="journal article" date="2019" name="Sci. Rep.">
        <title>A high-quality genome of Eragrostis curvula grass provides insights into Poaceae evolution and supports new strategies to enhance forage quality.</title>
        <authorList>
            <person name="Carballo J."/>
            <person name="Santos B.A.C.M."/>
            <person name="Zappacosta D."/>
            <person name="Garbus I."/>
            <person name="Selva J.P."/>
            <person name="Gallo C.A."/>
            <person name="Diaz A."/>
            <person name="Albertini E."/>
            <person name="Caccamo M."/>
            <person name="Echenique V."/>
        </authorList>
    </citation>
    <scope>NUCLEOTIDE SEQUENCE [LARGE SCALE GENOMIC DNA]</scope>
    <source>
        <strain evidence="3">cv. Victoria</strain>
        <tissue evidence="2">Leaf</tissue>
    </source>
</reference>